<dbReference type="InterPro" id="IPR036866">
    <property type="entry name" value="RibonucZ/Hydroxyglut_hydro"/>
</dbReference>
<dbReference type="SUPFAM" id="SSF56281">
    <property type="entry name" value="Metallo-hydrolase/oxidoreductase"/>
    <property type="match status" value="1"/>
</dbReference>
<comment type="function">
    <text evidence="2">Counteracts the endogenous Pycsar antiviral defense system. Phosphodiesterase that enables metal-dependent hydrolysis of host cyclic nucleotide Pycsar defense signals such as cCMP and cUMP.</text>
</comment>
<evidence type="ECO:0000256" key="3">
    <source>
        <dbReference type="ARBA" id="ARBA00048505"/>
    </source>
</evidence>
<dbReference type="Pfam" id="PF12706">
    <property type="entry name" value="Lactamase_B_2"/>
    <property type="match status" value="1"/>
</dbReference>
<sequence length="273" mass="30929">MKIHFLGTAAAEGFPNAFCRCEACAKARSLGGRNIRTRSSVIIDDVLKVDYPPDSHMQALRDGIDLGAIEHLLFTHTHYDHFNPEDLFSRIEGFAHGLDAPLAIYGNDAVIARSRAAIGSYAGERFRFQLLRPFEPFDAGDARVTPLLADHDRYENCLLYYIEKGGRTIFYGNDTGWLPEATWAWLLEGRRIDLAILDCTHGYTGNDRNPNHMGIETVLEVKRRWQESGVLARDGQIYVTHFTHNSRLLHEEFERIFEPAGIQVAYDGLIIHI</sequence>
<dbReference type="Gene3D" id="3.60.15.10">
    <property type="entry name" value="Ribonuclease Z/Hydroxyacylglutathione hydrolase-like"/>
    <property type="match status" value="1"/>
</dbReference>
<proteinExistence type="predicted"/>
<dbReference type="Proteomes" id="UP001589747">
    <property type="component" value="Unassembled WGS sequence"/>
</dbReference>
<dbReference type="PANTHER" id="PTHR42663:SF6">
    <property type="entry name" value="HYDROLASE C777.06C-RELATED"/>
    <property type="match status" value="1"/>
</dbReference>
<name>A0ABV5KML5_9BACL</name>
<evidence type="ECO:0000313" key="5">
    <source>
        <dbReference type="EMBL" id="MFB9326450.1"/>
    </source>
</evidence>
<reference evidence="5 6" key="1">
    <citation type="submission" date="2024-09" db="EMBL/GenBank/DDBJ databases">
        <authorList>
            <person name="Sun Q."/>
            <person name="Mori K."/>
        </authorList>
    </citation>
    <scope>NUCLEOTIDE SEQUENCE [LARGE SCALE GENOMIC DNA]</scope>
    <source>
        <strain evidence="5 6">TISTR 2452</strain>
    </source>
</reference>
<dbReference type="InterPro" id="IPR001279">
    <property type="entry name" value="Metallo-B-lactamas"/>
</dbReference>
<dbReference type="EMBL" id="JBHMDO010000018">
    <property type="protein sequence ID" value="MFB9326450.1"/>
    <property type="molecule type" value="Genomic_DNA"/>
</dbReference>
<evidence type="ECO:0000259" key="4">
    <source>
        <dbReference type="Pfam" id="PF12706"/>
    </source>
</evidence>
<organism evidence="5 6">
    <name type="scientific">Paenibacillus aurantiacus</name>
    <dbReference type="NCBI Taxonomy" id="1936118"/>
    <lineage>
        <taxon>Bacteria</taxon>
        <taxon>Bacillati</taxon>
        <taxon>Bacillota</taxon>
        <taxon>Bacilli</taxon>
        <taxon>Bacillales</taxon>
        <taxon>Paenibacillaceae</taxon>
        <taxon>Paenibacillus</taxon>
    </lineage>
</organism>
<evidence type="ECO:0000256" key="1">
    <source>
        <dbReference type="ARBA" id="ARBA00034221"/>
    </source>
</evidence>
<comment type="catalytic activity">
    <reaction evidence="3">
        <text>3',5'-cyclic UMP + H2O = UMP + H(+)</text>
        <dbReference type="Rhea" id="RHEA:70575"/>
        <dbReference type="ChEBI" id="CHEBI:15377"/>
        <dbReference type="ChEBI" id="CHEBI:15378"/>
        <dbReference type="ChEBI" id="CHEBI:57865"/>
        <dbReference type="ChEBI" id="CHEBI:184387"/>
    </reaction>
    <physiologicalReaction direction="left-to-right" evidence="3">
        <dbReference type="Rhea" id="RHEA:70576"/>
    </physiologicalReaction>
</comment>
<gene>
    <name evidence="5" type="ORF">ACFFSY_11050</name>
</gene>
<protein>
    <submittedName>
        <fullName evidence="5">MBL fold metallo-hydrolase</fullName>
    </submittedName>
</protein>
<comment type="catalytic activity">
    <reaction evidence="1">
        <text>3',5'-cyclic CMP + H2O = CMP + H(+)</text>
        <dbReference type="Rhea" id="RHEA:72675"/>
        <dbReference type="ChEBI" id="CHEBI:15377"/>
        <dbReference type="ChEBI" id="CHEBI:15378"/>
        <dbReference type="ChEBI" id="CHEBI:58003"/>
        <dbReference type="ChEBI" id="CHEBI:60377"/>
    </reaction>
    <physiologicalReaction direction="left-to-right" evidence="1">
        <dbReference type="Rhea" id="RHEA:72676"/>
    </physiologicalReaction>
</comment>
<dbReference type="RefSeq" id="WP_377493764.1">
    <property type="nucleotide sequence ID" value="NZ_JBHMDO010000018.1"/>
</dbReference>
<comment type="caution">
    <text evidence="5">The sequence shown here is derived from an EMBL/GenBank/DDBJ whole genome shotgun (WGS) entry which is preliminary data.</text>
</comment>
<keyword evidence="6" id="KW-1185">Reference proteome</keyword>
<evidence type="ECO:0000313" key="6">
    <source>
        <dbReference type="Proteomes" id="UP001589747"/>
    </source>
</evidence>
<dbReference type="PANTHER" id="PTHR42663">
    <property type="entry name" value="HYDROLASE C777.06C-RELATED-RELATED"/>
    <property type="match status" value="1"/>
</dbReference>
<evidence type="ECO:0000256" key="2">
    <source>
        <dbReference type="ARBA" id="ARBA00034301"/>
    </source>
</evidence>
<feature type="domain" description="Metallo-beta-lactamase" evidence="4">
    <location>
        <begin position="62"/>
        <end position="226"/>
    </location>
</feature>
<accession>A0ABV5KML5</accession>